<dbReference type="AlphaFoldDB" id="A0A7I9YFI6"/>
<dbReference type="EMBL" id="BLKY01000001">
    <property type="protein sequence ID" value="GFG87437.1"/>
    <property type="molecule type" value="Genomic_DNA"/>
</dbReference>
<evidence type="ECO:0000313" key="2">
    <source>
        <dbReference type="Proteomes" id="UP000465305"/>
    </source>
</evidence>
<reference evidence="1 2" key="1">
    <citation type="journal article" date="2019" name="Emerg. Microbes Infect.">
        <title>Comprehensive subspecies identification of 175 nontuberculous mycobacteria species based on 7547 genomic profiles.</title>
        <authorList>
            <person name="Matsumoto Y."/>
            <person name="Kinjo T."/>
            <person name="Motooka D."/>
            <person name="Nabeya D."/>
            <person name="Jung N."/>
            <person name="Uechi K."/>
            <person name="Horii T."/>
            <person name="Iida T."/>
            <person name="Fujita J."/>
            <person name="Nakamura S."/>
        </authorList>
    </citation>
    <scope>NUCLEOTIDE SEQUENCE [LARGE SCALE GENOMIC DNA]</scope>
    <source>
        <strain evidence="1 2">JCM 30723</strain>
    </source>
</reference>
<gene>
    <name evidence="1" type="ORF">MALGJ_41130</name>
</gene>
<comment type="caution">
    <text evidence="1">The sequence shown here is derived from an EMBL/GenBank/DDBJ whole genome shotgun (WGS) entry which is preliminary data.</text>
</comment>
<proteinExistence type="predicted"/>
<sequence length="64" mass="7172">MTTRDERQLADQPPLDGVAAIGDWTVGYVNRHPLASLTTVGEQCVLAVRTVQYFFIDLFSGRFQ</sequence>
<organism evidence="1 2">
    <name type="scientific">Mycolicibacter algericus</name>
    <name type="common">Mycobacterium algericum</name>
    <dbReference type="NCBI Taxonomy" id="1288388"/>
    <lineage>
        <taxon>Bacteria</taxon>
        <taxon>Bacillati</taxon>
        <taxon>Actinomycetota</taxon>
        <taxon>Actinomycetes</taxon>
        <taxon>Mycobacteriales</taxon>
        <taxon>Mycobacteriaceae</taxon>
        <taxon>Mycolicibacter</taxon>
    </lineage>
</organism>
<protein>
    <submittedName>
        <fullName evidence="1">Uncharacterized protein</fullName>
    </submittedName>
</protein>
<dbReference type="Proteomes" id="UP000465305">
    <property type="component" value="Unassembled WGS sequence"/>
</dbReference>
<evidence type="ECO:0000313" key="1">
    <source>
        <dbReference type="EMBL" id="GFG87437.1"/>
    </source>
</evidence>
<accession>A0A7I9YFI6</accession>
<name>A0A7I9YFI6_MYCAL</name>